<feature type="region of interest" description="Disordered" evidence="1">
    <location>
        <begin position="367"/>
        <end position="432"/>
    </location>
</feature>
<dbReference type="InterPro" id="IPR027273">
    <property type="entry name" value="Neocarzinostatin-like"/>
</dbReference>
<dbReference type="EMBL" id="JAVREP010000002">
    <property type="protein sequence ID" value="MDT0327659.1"/>
    <property type="molecule type" value="Genomic_DNA"/>
</dbReference>
<name>A0ABU2M4S8_9ACTN</name>
<comment type="caution">
    <text evidence="4">The sequence shown here is derived from an EMBL/GenBank/DDBJ whole genome shotgun (WGS) entry which is preliminary data.</text>
</comment>
<dbReference type="RefSeq" id="WP_311510459.1">
    <property type="nucleotide sequence ID" value="NZ_JAVREP010000002.1"/>
</dbReference>
<feature type="compositionally biased region" description="Low complexity" evidence="1">
    <location>
        <begin position="223"/>
        <end position="239"/>
    </location>
</feature>
<feature type="region of interest" description="Disordered" evidence="1">
    <location>
        <begin position="223"/>
        <end position="263"/>
    </location>
</feature>
<organism evidence="4 5">
    <name type="scientific">Nocardiopsis lambiniae</name>
    <dbReference type="NCBI Taxonomy" id="3075539"/>
    <lineage>
        <taxon>Bacteria</taxon>
        <taxon>Bacillati</taxon>
        <taxon>Actinomycetota</taxon>
        <taxon>Actinomycetes</taxon>
        <taxon>Streptosporangiales</taxon>
        <taxon>Nocardiopsidaceae</taxon>
        <taxon>Nocardiopsis</taxon>
    </lineage>
</organism>
<protein>
    <submittedName>
        <fullName evidence="4">Cell wall protein</fullName>
    </submittedName>
</protein>
<gene>
    <name evidence="4" type="ORF">RM479_04460</name>
</gene>
<feature type="compositionally biased region" description="Polar residues" evidence="1">
    <location>
        <begin position="253"/>
        <end position="263"/>
    </location>
</feature>
<feature type="signal peptide" evidence="3">
    <location>
        <begin position="1"/>
        <end position="41"/>
    </location>
</feature>
<keyword evidence="2" id="KW-0812">Transmembrane</keyword>
<evidence type="ECO:0000256" key="1">
    <source>
        <dbReference type="SAM" id="MobiDB-lite"/>
    </source>
</evidence>
<keyword evidence="2" id="KW-1133">Transmembrane helix</keyword>
<keyword evidence="3" id="KW-0732">Signal</keyword>
<evidence type="ECO:0000313" key="5">
    <source>
        <dbReference type="Proteomes" id="UP001183390"/>
    </source>
</evidence>
<evidence type="ECO:0000256" key="3">
    <source>
        <dbReference type="SAM" id="SignalP"/>
    </source>
</evidence>
<keyword evidence="5" id="KW-1185">Reference proteome</keyword>
<accession>A0ABU2M4S8</accession>
<feature type="transmembrane region" description="Helical" evidence="2">
    <location>
        <begin position="439"/>
        <end position="459"/>
    </location>
</feature>
<feature type="compositionally biased region" description="Gly residues" evidence="1">
    <location>
        <begin position="386"/>
        <end position="426"/>
    </location>
</feature>
<feature type="compositionally biased region" description="Basic and acidic residues" evidence="1">
    <location>
        <begin position="367"/>
        <end position="377"/>
    </location>
</feature>
<evidence type="ECO:0000256" key="2">
    <source>
        <dbReference type="SAM" id="Phobius"/>
    </source>
</evidence>
<proteinExistence type="predicted"/>
<dbReference type="Gene3D" id="2.60.40.230">
    <property type="entry name" value="Neocarzinostatin-like"/>
    <property type="match status" value="2"/>
</dbReference>
<dbReference type="Proteomes" id="UP001183390">
    <property type="component" value="Unassembled WGS sequence"/>
</dbReference>
<reference evidence="5" key="1">
    <citation type="submission" date="2023-07" db="EMBL/GenBank/DDBJ databases">
        <title>30 novel species of actinomycetes from the DSMZ collection.</title>
        <authorList>
            <person name="Nouioui I."/>
        </authorList>
    </citation>
    <scope>NUCLEOTIDE SEQUENCE [LARGE SCALE GENOMIC DNA]</scope>
    <source>
        <strain evidence="5">DSM 44743</strain>
    </source>
</reference>
<dbReference type="SUPFAM" id="SSF49319">
    <property type="entry name" value="Actinoxanthin-like"/>
    <property type="match status" value="1"/>
</dbReference>
<evidence type="ECO:0000313" key="4">
    <source>
        <dbReference type="EMBL" id="MDT0327659.1"/>
    </source>
</evidence>
<keyword evidence="2" id="KW-0472">Membrane</keyword>
<feature type="chain" id="PRO_5046078809" evidence="3">
    <location>
        <begin position="42"/>
        <end position="476"/>
    </location>
</feature>
<sequence length="476" mass="46428">MQAAVSPRPVTGRHRGGLLPPLAVVAAAVMISTALPATANAAPVVSNEETGHPRITTVDRTEGLDPEGDTVTVSGVGHTPGSVIEIATRAVPAEVVDDETAEAVTDADNAVTVEVGVRGTFSVVFVTGAGFATEAGLDAAEDAFEIRLVEVAAAEDVESVEDVVTGTWGGDVPTEEDADEDVAELVESPGVGMSAPVVVPTAPVATAVVGSVPVGFAVPVAAPESRPRTTPQAQAAAPQAPAPRTPGDPKITVSKTTGLNPNGETVTVTGTGYDTSKGIYVALCDTANASATQAPSPCIGGVDMDGSGGASAWISSNPPPYGEGLAVAYTGSGTDGGFSVQITVKASDGTTDCEDSGVKCAVVTRNDHTRSSDRGQDHFVPVSFGDGSGSGGSGGGSGSGDSGSGNGGAGGAGGGADGDGSGGSGSGPTPTLPRTGIDLTVLVLAAAVATATGAFALLATRRRRTATEDSAGNAAA</sequence>